<evidence type="ECO:0000256" key="1">
    <source>
        <dbReference type="ARBA" id="ARBA00005439"/>
    </source>
</evidence>
<comment type="caution">
    <text evidence="5">The sequence shown here is derived from an EMBL/GenBank/DDBJ whole genome shotgun (WGS) entry which is preliminary data.</text>
</comment>
<evidence type="ECO:0000313" key="5">
    <source>
        <dbReference type="EMBL" id="KAK7471213.1"/>
    </source>
</evidence>
<accession>A0ABR1K828</accession>
<comment type="similarity">
    <text evidence="1">Belongs to the IF-3 family.</text>
</comment>
<evidence type="ECO:0000256" key="3">
    <source>
        <dbReference type="ARBA" id="ARBA00022917"/>
    </source>
</evidence>
<reference evidence="5 6" key="1">
    <citation type="submission" date="2024-01" db="EMBL/GenBank/DDBJ databases">
        <title>A draft genome for the cacao thread blight pathogen Marasmiellus scandens.</title>
        <authorList>
            <person name="Baruah I.K."/>
            <person name="Leung J."/>
            <person name="Bukari Y."/>
            <person name="Amoako-Attah I."/>
            <person name="Meinhardt L.W."/>
            <person name="Bailey B.A."/>
            <person name="Cohen S.P."/>
        </authorList>
    </citation>
    <scope>NUCLEOTIDE SEQUENCE [LARGE SCALE GENOMIC DNA]</scope>
    <source>
        <strain evidence="5 6">GH-19</strain>
    </source>
</reference>
<keyword evidence="6" id="KW-1185">Reference proteome</keyword>
<sequence>MNVFFGLRACTNRAASLQANFYLASRRVAGSSIPRYIHTSPRPLNTQRSNPSDPPSSKPAFDPNSKPKNDNIPYERVFLVNPETGKLQESTLKDVLASFSRKTHFAELQRTEPFPVVKIIDKSEAHHKKLKAKEQQKAAARKNVRKEFQFTWGMAQGDVSYRMERVKDALGKGSKVDIVFAPKPGVKTGPALPEMKQRMDELVDGFKDMSSEYKQREFRKFFAAVFLQGSGKETAESS</sequence>
<dbReference type="EMBL" id="JBANRG010000002">
    <property type="protein sequence ID" value="KAK7471213.1"/>
    <property type="molecule type" value="Genomic_DNA"/>
</dbReference>
<organism evidence="5 6">
    <name type="scientific">Marasmiellus scandens</name>
    <dbReference type="NCBI Taxonomy" id="2682957"/>
    <lineage>
        <taxon>Eukaryota</taxon>
        <taxon>Fungi</taxon>
        <taxon>Dikarya</taxon>
        <taxon>Basidiomycota</taxon>
        <taxon>Agaricomycotina</taxon>
        <taxon>Agaricomycetes</taxon>
        <taxon>Agaricomycetidae</taxon>
        <taxon>Agaricales</taxon>
        <taxon>Marasmiineae</taxon>
        <taxon>Omphalotaceae</taxon>
        <taxon>Marasmiellus</taxon>
    </lineage>
</organism>
<proteinExistence type="inferred from homology"/>
<dbReference type="SUPFAM" id="SSF55200">
    <property type="entry name" value="Translation initiation factor IF3, C-terminal domain"/>
    <property type="match status" value="1"/>
</dbReference>
<evidence type="ECO:0000256" key="4">
    <source>
        <dbReference type="SAM" id="MobiDB-lite"/>
    </source>
</evidence>
<protein>
    <submittedName>
        <fullName evidence="5">Uncharacterized protein</fullName>
    </submittedName>
</protein>
<keyword evidence="2" id="KW-0396">Initiation factor</keyword>
<keyword evidence="3" id="KW-0648">Protein biosynthesis</keyword>
<feature type="region of interest" description="Disordered" evidence="4">
    <location>
        <begin position="34"/>
        <end position="72"/>
    </location>
</feature>
<dbReference type="Gene3D" id="3.30.110.10">
    <property type="entry name" value="Translation initiation factor 3 (IF-3), C-terminal domain"/>
    <property type="match status" value="1"/>
</dbReference>
<dbReference type="PANTHER" id="PTHR10938:SF0">
    <property type="entry name" value="TRANSLATION INITIATION FACTOR IF-3, MITOCHONDRIAL"/>
    <property type="match status" value="1"/>
</dbReference>
<dbReference type="InterPro" id="IPR036788">
    <property type="entry name" value="T_IF-3_C_sf"/>
</dbReference>
<gene>
    <name evidence="5" type="ORF">VKT23_002622</name>
</gene>
<dbReference type="PANTHER" id="PTHR10938">
    <property type="entry name" value="TRANSLATION INITIATION FACTOR IF-3"/>
    <property type="match status" value="1"/>
</dbReference>
<name>A0ABR1K828_9AGAR</name>
<evidence type="ECO:0000313" key="6">
    <source>
        <dbReference type="Proteomes" id="UP001498398"/>
    </source>
</evidence>
<dbReference type="InterPro" id="IPR001288">
    <property type="entry name" value="Translation_initiation_fac_3"/>
</dbReference>
<dbReference type="Proteomes" id="UP001498398">
    <property type="component" value="Unassembled WGS sequence"/>
</dbReference>
<evidence type="ECO:0000256" key="2">
    <source>
        <dbReference type="ARBA" id="ARBA00022540"/>
    </source>
</evidence>
<feature type="compositionally biased region" description="Polar residues" evidence="4">
    <location>
        <begin position="42"/>
        <end position="51"/>
    </location>
</feature>